<evidence type="ECO:0000256" key="1">
    <source>
        <dbReference type="ARBA" id="ARBA00004123"/>
    </source>
</evidence>
<comment type="caution">
    <text evidence="11">The sequence shown here is derived from an EMBL/GenBank/DDBJ whole genome shotgun (WGS) entry which is preliminary data.</text>
</comment>
<evidence type="ECO:0000256" key="6">
    <source>
        <dbReference type="ARBA" id="ARBA00023163"/>
    </source>
</evidence>
<dbReference type="SMART" id="SM00380">
    <property type="entry name" value="AP2"/>
    <property type="match status" value="1"/>
</dbReference>
<dbReference type="Proteomes" id="UP001141552">
    <property type="component" value="Unassembled WGS sequence"/>
</dbReference>
<name>A0A9Q0GGK0_9ROSI</name>
<evidence type="ECO:0000259" key="10">
    <source>
        <dbReference type="PROSITE" id="PS51032"/>
    </source>
</evidence>
<dbReference type="InterPro" id="IPR036955">
    <property type="entry name" value="AP2/ERF_dom_sf"/>
</dbReference>
<reference evidence="11" key="1">
    <citation type="submission" date="2022-02" db="EMBL/GenBank/DDBJ databases">
        <authorList>
            <person name="Henning P.M."/>
            <person name="McCubbin A.G."/>
            <person name="Shore J.S."/>
        </authorList>
    </citation>
    <scope>NUCLEOTIDE SEQUENCE</scope>
    <source>
        <strain evidence="11">F60SS</strain>
        <tissue evidence="11">Leaves</tissue>
    </source>
</reference>
<evidence type="ECO:0000256" key="3">
    <source>
        <dbReference type="ARBA" id="ARBA00023015"/>
    </source>
</evidence>
<dbReference type="GO" id="GO:0009873">
    <property type="term" value="P:ethylene-activated signaling pathway"/>
    <property type="evidence" value="ECO:0007669"/>
    <property type="project" value="UniProtKB-KW"/>
</dbReference>
<dbReference type="InterPro" id="IPR001471">
    <property type="entry name" value="AP2/ERF_dom"/>
</dbReference>
<dbReference type="Gene3D" id="3.30.730.10">
    <property type="entry name" value="AP2/ERF domain"/>
    <property type="match status" value="1"/>
</dbReference>
<dbReference type="GO" id="GO:0000976">
    <property type="term" value="F:transcription cis-regulatory region binding"/>
    <property type="evidence" value="ECO:0007669"/>
    <property type="project" value="UniProtKB-ARBA"/>
</dbReference>
<evidence type="ECO:0000256" key="9">
    <source>
        <dbReference type="SAM" id="MobiDB-lite"/>
    </source>
</evidence>
<evidence type="ECO:0000313" key="12">
    <source>
        <dbReference type="Proteomes" id="UP001141552"/>
    </source>
</evidence>
<dbReference type="GO" id="GO:0005634">
    <property type="term" value="C:nucleus"/>
    <property type="evidence" value="ECO:0007669"/>
    <property type="project" value="UniProtKB-SubCell"/>
</dbReference>
<keyword evidence="2" id="KW-0936">Ethylene signaling pathway</keyword>
<dbReference type="EMBL" id="JAKUCV010000850">
    <property type="protein sequence ID" value="KAJ4848645.1"/>
    <property type="molecule type" value="Genomic_DNA"/>
</dbReference>
<evidence type="ECO:0000256" key="2">
    <source>
        <dbReference type="ARBA" id="ARBA00022745"/>
    </source>
</evidence>
<dbReference type="PANTHER" id="PTHR31190:SF499">
    <property type="entry name" value="ETHYLENE-RESPONSIVE TRANSCRIPTION FACTOR ERF105"/>
    <property type="match status" value="1"/>
</dbReference>
<reference evidence="11" key="2">
    <citation type="journal article" date="2023" name="Plants (Basel)">
        <title>Annotation of the Turnera subulata (Passifloraceae) Draft Genome Reveals the S-Locus Evolved after the Divergence of Turneroideae from Passifloroideae in a Stepwise Manner.</title>
        <authorList>
            <person name="Henning P.M."/>
            <person name="Roalson E.H."/>
            <person name="Mir W."/>
            <person name="McCubbin A.G."/>
            <person name="Shore J.S."/>
        </authorList>
    </citation>
    <scope>NUCLEOTIDE SEQUENCE</scope>
    <source>
        <strain evidence="11">F60SS</strain>
    </source>
</reference>
<gene>
    <name evidence="11" type="ORF">Tsubulata_023492</name>
</gene>
<dbReference type="InterPro" id="IPR016177">
    <property type="entry name" value="DNA-bd_dom_sf"/>
</dbReference>
<dbReference type="CDD" id="cd00018">
    <property type="entry name" value="AP2"/>
    <property type="match status" value="1"/>
</dbReference>
<feature type="domain" description="AP2/ERF" evidence="10">
    <location>
        <begin position="179"/>
        <end position="237"/>
    </location>
</feature>
<dbReference type="PANTHER" id="PTHR31190">
    <property type="entry name" value="DNA-BINDING DOMAIN"/>
    <property type="match status" value="1"/>
</dbReference>
<evidence type="ECO:0000256" key="7">
    <source>
        <dbReference type="ARBA" id="ARBA00023242"/>
    </source>
</evidence>
<dbReference type="InterPro" id="IPR044808">
    <property type="entry name" value="ERF_plant"/>
</dbReference>
<keyword evidence="12" id="KW-1185">Reference proteome</keyword>
<dbReference type="PROSITE" id="PS51032">
    <property type="entry name" value="AP2_ERF"/>
    <property type="match status" value="1"/>
</dbReference>
<evidence type="ECO:0000256" key="8">
    <source>
        <dbReference type="ARBA" id="ARBA00024343"/>
    </source>
</evidence>
<keyword evidence="6" id="KW-0804">Transcription</keyword>
<evidence type="ECO:0000313" key="11">
    <source>
        <dbReference type="EMBL" id="KAJ4848645.1"/>
    </source>
</evidence>
<dbReference type="Pfam" id="PF00847">
    <property type="entry name" value="AP2"/>
    <property type="match status" value="1"/>
</dbReference>
<dbReference type="GO" id="GO:0003700">
    <property type="term" value="F:DNA-binding transcription factor activity"/>
    <property type="evidence" value="ECO:0007669"/>
    <property type="project" value="InterPro"/>
</dbReference>
<proteinExistence type="inferred from homology"/>
<dbReference type="PRINTS" id="PR00367">
    <property type="entry name" value="ETHRSPELEMNT"/>
</dbReference>
<dbReference type="FunFam" id="3.30.730.10:FF:000001">
    <property type="entry name" value="Ethylene-responsive transcription factor 2"/>
    <property type="match status" value="1"/>
</dbReference>
<keyword evidence="3" id="KW-0805">Transcription regulation</keyword>
<comment type="subcellular location">
    <subcellularLocation>
        <location evidence="1">Nucleus</location>
    </subcellularLocation>
</comment>
<organism evidence="11 12">
    <name type="scientific">Turnera subulata</name>
    <dbReference type="NCBI Taxonomy" id="218843"/>
    <lineage>
        <taxon>Eukaryota</taxon>
        <taxon>Viridiplantae</taxon>
        <taxon>Streptophyta</taxon>
        <taxon>Embryophyta</taxon>
        <taxon>Tracheophyta</taxon>
        <taxon>Spermatophyta</taxon>
        <taxon>Magnoliopsida</taxon>
        <taxon>eudicotyledons</taxon>
        <taxon>Gunneridae</taxon>
        <taxon>Pentapetalae</taxon>
        <taxon>rosids</taxon>
        <taxon>fabids</taxon>
        <taxon>Malpighiales</taxon>
        <taxon>Passifloraceae</taxon>
        <taxon>Turnera</taxon>
    </lineage>
</organism>
<comment type="similarity">
    <text evidence="8">Belongs to the AP2/ERF transcription factor family. ERF subfamily.</text>
</comment>
<dbReference type="GO" id="GO:0006950">
    <property type="term" value="P:response to stress"/>
    <property type="evidence" value="ECO:0007669"/>
    <property type="project" value="UniProtKB-ARBA"/>
</dbReference>
<feature type="region of interest" description="Disordered" evidence="9">
    <location>
        <begin position="247"/>
        <end position="275"/>
    </location>
</feature>
<protein>
    <recommendedName>
        <fullName evidence="10">AP2/ERF domain-containing protein</fullName>
    </recommendedName>
</protein>
<dbReference type="AlphaFoldDB" id="A0A9Q0GGK0"/>
<keyword evidence="4" id="KW-0238">DNA-binding</keyword>
<evidence type="ECO:0000256" key="5">
    <source>
        <dbReference type="ARBA" id="ARBA00023159"/>
    </source>
</evidence>
<sequence>MGSEQQMSSVLELIKQHLFSDLLSPVATTSSSSSTTNISTSNSYINRPLTVEAEANPYQKSDPGSLLPVVLETKPEITNLSTPAKFEFQPRPNPEIKTEPSTDFFEFESMPRVLTQEREAEPKPEILSFSPLKRKPSLKISLPVKTEWIQFSKPDPKPVQPVAVVEEEKDGNNKKKKKHYRGVRYRPWGKFAAEIRDPNHKGSRVWLGTFDTALEAAQAYDRAAFRLRGTKAILNFPLEAGVCEARAGEEKRKRDEEEEDGGGVEEREAKRLGGGGVSVKREEAVVVVTPSSWTGVWDGGDVKDGLFNLPLLSPLSPHPPLGFPQLMVI</sequence>
<dbReference type="OrthoDB" id="674504at2759"/>
<dbReference type="SUPFAM" id="SSF54171">
    <property type="entry name" value="DNA-binding domain"/>
    <property type="match status" value="1"/>
</dbReference>
<accession>A0A9Q0GGK0</accession>
<keyword evidence="5" id="KW-0010">Activator</keyword>
<evidence type="ECO:0000256" key="4">
    <source>
        <dbReference type="ARBA" id="ARBA00023125"/>
    </source>
</evidence>
<keyword evidence="7" id="KW-0539">Nucleus</keyword>